<dbReference type="GO" id="GO:0046872">
    <property type="term" value="F:metal ion binding"/>
    <property type="evidence" value="ECO:0007669"/>
    <property type="project" value="UniProtKB-UniRule"/>
</dbReference>
<dbReference type="Gene3D" id="3.40.980.10">
    <property type="entry name" value="MoaB/Mog-like domain"/>
    <property type="match status" value="1"/>
</dbReference>
<dbReference type="GO" id="GO:0061599">
    <property type="term" value="F:molybdopterin molybdotransferase activity"/>
    <property type="evidence" value="ECO:0007669"/>
    <property type="project" value="UniProtKB-UniRule"/>
</dbReference>
<protein>
    <submittedName>
        <fullName evidence="2">Uncharacterized protein</fullName>
    </submittedName>
</protein>
<dbReference type="GO" id="GO:0005524">
    <property type="term" value="F:ATP binding"/>
    <property type="evidence" value="ECO:0007669"/>
    <property type="project" value="UniProtKB-UniRule"/>
</dbReference>
<dbReference type="GO" id="GO:0006777">
    <property type="term" value="P:Mo-molybdopterin cofactor biosynthetic process"/>
    <property type="evidence" value="ECO:0007669"/>
    <property type="project" value="UniProtKB-UniRule"/>
</dbReference>
<keyword evidence="1" id="KW-0479">Metal-binding</keyword>
<keyword evidence="1" id="KW-0808">Transferase</keyword>
<keyword evidence="1" id="KW-0500">Molybdenum</keyword>
<name>A0A820TRL4_9BILA</name>
<dbReference type="PANTHER" id="PTHR10192">
    <property type="entry name" value="MOLYBDOPTERIN BIOSYNTHESIS PROTEIN"/>
    <property type="match status" value="1"/>
</dbReference>
<comment type="cofactor">
    <cofactor evidence="1">
        <name>Mg(2+)</name>
        <dbReference type="ChEBI" id="CHEBI:18420"/>
    </cofactor>
</comment>
<reference evidence="2" key="1">
    <citation type="submission" date="2021-02" db="EMBL/GenBank/DDBJ databases">
        <authorList>
            <person name="Nowell W R."/>
        </authorList>
    </citation>
    <scope>NUCLEOTIDE SEQUENCE</scope>
</reference>
<comment type="catalytic activity">
    <reaction evidence="1">
        <text>adenylyl-molybdopterin + molybdate = Mo-molybdopterin + AMP + H(+)</text>
        <dbReference type="Rhea" id="RHEA:35047"/>
        <dbReference type="ChEBI" id="CHEBI:15378"/>
        <dbReference type="ChEBI" id="CHEBI:36264"/>
        <dbReference type="ChEBI" id="CHEBI:62727"/>
        <dbReference type="ChEBI" id="CHEBI:71302"/>
        <dbReference type="ChEBI" id="CHEBI:456215"/>
    </reaction>
</comment>
<dbReference type="InterPro" id="IPR036425">
    <property type="entry name" value="MoaB/Mog-like_dom_sf"/>
</dbReference>
<evidence type="ECO:0000313" key="3">
    <source>
        <dbReference type="Proteomes" id="UP000663866"/>
    </source>
</evidence>
<proteinExistence type="inferred from homology"/>
<evidence type="ECO:0000313" key="2">
    <source>
        <dbReference type="EMBL" id="CAF4473771.1"/>
    </source>
</evidence>
<keyword evidence="1" id="KW-0501">Molybdenum cofactor biosynthesis</keyword>
<gene>
    <name evidence="2" type="ORF">OVN521_LOCUS39183</name>
</gene>
<dbReference type="GO" id="GO:0005829">
    <property type="term" value="C:cytosol"/>
    <property type="evidence" value="ECO:0007669"/>
    <property type="project" value="TreeGrafter"/>
</dbReference>
<comment type="catalytic activity">
    <reaction evidence="1">
        <text>molybdopterin + ATP + H(+) = adenylyl-molybdopterin + diphosphate</text>
        <dbReference type="Rhea" id="RHEA:31331"/>
        <dbReference type="ChEBI" id="CHEBI:15378"/>
        <dbReference type="ChEBI" id="CHEBI:30616"/>
        <dbReference type="ChEBI" id="CHEBI:33019"/>
        <dbReference type="ChEBI" id="CHEBI:58698"/>
        <dbReference type="ChEBI" id="CHEBI:62727"/>
    </reaction>
</comment>
<dbReference type="AlphaFoldDB" id="A0A820TRL4"/>
<dbReference type="PANTHER" id="PTHR10192:SF5">
    <property type="entry name" value="GEPHYRIN"/>
    <property type="match status" value="1"/>
</dbReference>
<organism evidence="2 3">
    <name type="scientific">Rotaria magnacalcarata</name>
    <dbReference type="NCBI Taxonomy" id="392030"/>
    <lineage>
        <taxon>Eukaryota</taxon>
        <taxon>Metazoa</taxon>
        <taxon>Spiralia</taxon>
        <taxon>Gnathifera</taxon>
        <taxon>Rotifera</taxon>
        <taxon>Eurotatoria</taxon>
        <taxon>Bdelloidea</taxon>
        <taxon>Philodinida</taxon>
        <taxon>Philodinidae</taxon>
        <taxon>Rotaria</taxon>
    </lineage>
</organism>
<keyword evidence="1" id="KW-0460">Magnesium</keyword>
<comment type="function">
    <text evidence="1">Catalyzes two steps in the biosynthesis of the molybdenum cofactor. In the first step, molybdopterin is adenylated. Subsequently, molybdate is inserted into adenylated molybdopterin and AMP is released.</text>
</comment>
<dbReference type="EMBL" id="CAJOBG010049477">
    <property type="protein sequence ID" value="CAF4473771.1"/>
    <property type="molecule type" value="Genomic_DNA"/>
</dbReference>
<dbReference type="GO" id="GO:0061598">
    <property type="term" value="F:molybdopterin adenylyltransferase activity"/>
    <property type="evidence" value="ECO:0007669"/>
    <property type="project" value="UniProtKB-UniRule"/>
</dbReference>
<sequence length="160" mass="18105">VQYRDTDDDIQMSEFALQKNVPLGFADLGLLATVGLQAIHVYDKLCVVVLSTDSGKIRDSNKIMLMSELKDLNIQHAIYFQFGIIDNSETAVTQTLHSNHPIIHFNQSIDPRPEYIRVIIIEWSIESSIPIARTVSLDTQRSLISARRCKDLDGYSQQVD</sequence>
<dbReference type="Proteomes" id="UP000663866">
    <property type="component" value="Unassembled WGS sequence"/>
</dbReference>
<comment type="similarity">
    <text evidence="1">Belongs to the MoeA family.</text>
</comment>
<accession>A0A820TRL4</accession>
<dbReference type="InterPro" id="IPR038987">
    <property type="entry name" value="MoeA-like"/>
</dbReference>
<feature type="non-terminal residue" evidence="2">
    <location>
        <position position="1"/>
    </location>
</feature>
<comment type="caution">
    <text evidence="2">The sequence shown here is derived from an EMBL/GenBank/DDBJ whole genome shotgun (WGS) entry which is preliminary data.</text>
</comment>
<keyword evidence="3" id="KW-1185">Reference proteome</keyword>
<comment type="pathway">
    <text evidence="1">Cofactor biosynthesis; molybdopterin biosynthesis.</text>
</comment>
<evidence type="ECO:0000256" key="1">
    <source>
        <dbReference type="RuleBase" id="RU365090"/>
    </source>
</evidence>